<dbReference type="InterPro" id="IPR029063">
    <property type="entry name" value="SAM-dependent_MTases_sf"/>
</dbReference>
<keyword evidence="2" id="KW-1185">Reference proteome</keyword>
<accession>A0AAD7NME6</accession>
<dbReference type="Gene3D" id="3.40.50.150">
    <property type="entry name" value="Vaccinia Virus protein VP39"/>
    <property type="match status" value="1"/>
</dbReference>
<dbReference type="CDD" id="cd02440">
    <property type="entry name" value="AdoMet_MTases"/>
    <property type="match status" value="1"/>
</dbReference>
<proteinExistence type="predicted"/>
<evidence type="ECO:0000313" key="2">
    <source>
        <dbReference type="Proteomes" id="UP001215280"/>
    </source>
</evidence>
<evidence type="ECO:0000313" key="1">
    <source>
        <dbReference type="EMBL" id="KAJ7767426.1"/>
    </source>
</evidence>
<sequence>MKLSASFALMSDLRAAIGVATLPTLKAIWLTPSLIIHPAALSRIFMAAVWAAFAAPTDEGARATKRKLISPHAKGTVLDIGAGLGHSIDYLDRNMVKVYIALEPNVLMHAAIRTRAGAAGFKETDRNLLILQCGAEDTAAIHKKIDGAGLQVDTMLSIMTFCSIPDAQCTIERLVSDVLAPGGQLLCYEHVLSPRADVAWWQHFWTPLWRIAFGGCCLNRPTHLWIEALEDKDGKSVWNQREVWGKDGEPDEHLFWHRVCRFVKCSN</sequence>
<comment type="caution">
    <text evidence="1">The sequence shown here is derived from an EMBL/GenBank/DDBJ whole genome shotgun (WGS) entry which is preliminary data.</text>
</comment>
<dbReference type="AlphaFoldDB" id="A0AAD7NME6"/>
<name>A0AAD7NME6_9AGAR</name>
<dbReference type="Proteomes" id="UP001215280">
    <property type="component" value="Unassembled WGS sequence"/>
</dbReference>
<dbReference type="PANTHER" id="PTHR45036:SF1">
    <property type="entry name" value="METHYLTRANSFERASE LIKE 7A"/>
    <property type="match status" value="1"/>
</dbReference>
<evidence type="ECO:0008006" key="3">
    <source>
        <dbReference type="Google" id="ProtNLM"/>
    </source>
</evidence>
<organism evidence="1 2">
    <name type="scientific">Mycena maculata</name>
    <dbReference type="NCBI Taxonomy" id="230809"/>
    <lineage>
        <taxon>Eukaryota</taxon>
        <taxon>Fungi</taxon>
        <taxon>Dikarya</taxon>
        <taxon>Basidiomycota</taxon>
        <taxon>Agaricomycotina</taxon>
        <taxon>Agaricomycetes</taxon>
        <taxon>Agaricomycetidae</taxon>
        <taxon>Agaricales</taxon>
        <taxon>Marasmiineae</taxon>
        <taxon>Mycenaceae</taxon>
        <taxon>Mycena</taxon>
    </lineage>
</organism>
<dbReference type="PANTHER" id="PTHR45036">
    <property type="entry name" value="METHYLTRANSFERASE LIKE 7B"/>
    <property type="match status" value="1"/>
</dbReference>
<dbReference type="EMBL" id="JARJLG010000030">
    <property type="protein sequence ID" value="KAJ7767426.1"/>
    <property type="molecule type" value="Genomic_DNA"/>
</dbReference>
<gene>
    <name evidence="1" type="ORF">DFH07DRAFT_328086</name>
</gene>
<reference evidence="1" key="1">
    <citation type="submission" date="2023-03" db="EMBL/GenBank/DDBJ databases">
        <title>Massive genome expansion in bonnet fungi (Mycena s.s.) driven by repeated elements and novel gene families across ecological guilds.</title>
        <authorList>
            <consortium name="Lawrence Berkeley National Laboratory"/>
            <person name="Harder C.B."/>
            <person name="Miyauchi S."/>
            <person name="Viragh M."/>
            <person name="Kuo A."/>
            <person name="Thoen E."/>
            <person name="Andreopoulos B."/>
            <person name="Lu D."/>
            <person name="Skrede I."/>
            <person name="Drula E."/>
            <person name="Henrissat B."/>
            <person name="Morin E."/>
            <person name="Kohler A."/>
            <person name="Barry K."/>
            <person name="LaButti K."/>
            <person name="Morin E."/>
            <person name="Salamov A."/>
            <person name="Lipzen A."/>
            <person name="Mereny Z."/>
            <person name="Hegedus B."/>
            <person name="Baldrian P."/>
            <person name="Stursova M."/>
            <person name="Weitz H."/>
            <person name="Taylor A."/>
            <person name="Grigoriev I.V."/>
            <person name="Nagy L.G."/>
            <person name="Martin F."/>
            <person name="Kauserud H."/>
        </authorList>
    </citation>
    <scope>NUCLEOTIDE SEQUENCE</scope>
    <source>
        <strain evidence="1">CBHHK188m</strain>
    </source>
</reference>
<dbReference type="InterPro" id="IPR052356">
    <property type="entry name" value="Thiol_S-MT"/>
</dbReference>
<protein>
    <recommendedName>
        <fullName evidence="3">S-adenosyl-L-methionine-dependent methyltransferase</fullName>
    </recommendedName>
</protein>
<dbReference type="SUPFAM" id="SSF53335">
    <property type="entry name" value="S-adenosyl-L-methionine-dependent methyltransferases"/>
    <property type="match status" value="1"/>
</dbReference>
<dbReference type="Pfam" id="PF13489">
    <property type="entry name" value="Methyltransf_23"/>
    <property type="match status" value="1"/>
</dbReference>